<gene>
    <name evidence="10" type="ordered locus">RPE_4314</name>
</gene>
<evidence type="ECO:0000256" key="5">
    <source>
        <dbReference type="ARBA" id="ARBA00022692"/>
    </source>
</evidence>
<dbReference type="STRING" id="316055.RPE_4314"/>
<keyword evidence="3" id="KW-1003">Cell membrane</keyword>
<keyword evidence="6 9" id="KW-1133">Transmembrane helix</keyword>
<dbReference type="InterPro" id="IPR006507">
    <property type="entry name" value="UPF0283"/>
</dbReference>
<comment type="subcellular location">
    <subcellularLocation>
        <location evidence="1">Cell inner membrane</location>
        <topology evidence="1">Multi-pass membrane protein</topology>
    </subcellularLocation>
</comment>
<accession>Q07IJ6</accession>
<reference evidence="10" key="1">
    <citation type="submission" date="2006-09" db="EMBL/GenBank/DDBJ databases">
        <title>Complete sequence of Rhodopseudomonas palustris BisA53.</title>
        <authorList>
            <consortium name="US DOE Joint Genome Institute"/>
            <person name="Copeland A."/>
            <person name="Lucas S."/>
            <person name="Lapidus A."/>
            <person name="Barry K."/>
            <person name="Detter J.C."/>
            <person name="Glavina del Rio T."/>
            <person name="Hammon N."/>
            <person name="Israni S."/>
            <person name="Dalin E."/>
            <person name="Tice H."/>
            <person name="Pitluck S."/>
            <person name="Chain P."/>
            <person name="Malfatti S."/>
            <person name="Shin M."/>
            <person name="Vergez L."/>
            <person name="Schmutz J."/>
            <person name="Larimer F."/>
            <person name="Land M."/>
            <person name="Hauser L."/>
            <person name="Pelletier D.A."/>
            <person name="Kyrpides N."/>
            <person name="Kim E."/>
            <person name="Harwood C.S."/>
            <person name="Oda Y."/>
            <person name="Richardson P."/>
        </authorList>
    </citation>
    <scope>NUCLEOTIDE SEQUENCE [LARGE SCALE GENOMIC DNA]</scope>
    <source>
        <strain evidence="10">BisA53</strain>
    </source>
</reference>
<dbReference type="EMBL" id="CP000463">
    <property type="protein sequence ID" value="ABJ08238.1"/>
    <property type="molecule type" value="Genomic_DNA"/>
</dbReference>
<comment type="similarity">
    <text evidence="2">Belongs to the UPF0283 family.</text>
</comment>
<dbReference type="KEGG" id="rpe:RPE_4314"/>
<evidence type="ECO:0000256" key="3">
    <source>
        <dbReference type="ARBA" id="ARBA00022475"/>
    </source>
</evidence>
<evidence type="ECO:0000256" key="4">
    <source>
        <dbReference type="ARBA" id="ARBA00022519"/>
    </source>
</evidence>
<organism evidence="10">
    <name type="scientific">Rhodopseudomonas palustris (strain BisA53)</name>
    <dbReference type="NCBI Taxonomy" id="316055"/>
    <lineage>
        <taxon>Bacteria</taxon>
        <taxon>Pseudomonadati</taxon>
        <taxon>Pseudomonadota</taxon>
        <taxon>Alphaproteobacteria</taxon>
        <taxon>Hyphomicrobiales</taxon>
        <taxon>Nitrobacteraceae</taxon>
        <taxon>Rhodopseudomonas</taxon>
    </lineage>
</organism>
<dbReference type="GO" id="GO:0005886">
    <property type="term" value="C:plasma membrane"/>
    <property type="evidence" value="ECO:0007669"/>
    <property type="project" value="UniProtKB-SubCell"/>
</dbReference>
<dbReference type="PANTHER" id="PTHR39342:SF1">
    <property type="entry name" value="UPF0283 MEMBRANE PROTEIN YCJF"/>
    <property type="match status" value="1"/>
</dbReference>
<evidence type="ECO:0008006" key="11">
    <source>
        <dbReference type="Google" id="ProtNLM"/>
    </source>
</evidence>
<evidence type="ECO:0000256" key="9">
    <source>
        <dbReference type="SAM" id="Phobius"/>
    </source>
</evidence>
<dbReference type="PANTHER" id="PTHR39342">
    <property type="entry name" value="UPF0283 MEMBRANE PROTEIN YCJF"/>
    <property type="match status" value="1"/>
</dbReference>
<dbReference type="OrthoDB" id="9816060at2"/>
<proteinExistence type="inferred from homology"/>
<evidence type="ECO:0000256" key="6">
    <source>
        <dbReference type="ARBA" id="ARBA00022989"/>
    </source>
</evidence>
<evidence type="ECO:0000256" key="1">
    <source>
        <dbReference type="ARBA" id="ARBA00004429"/>
    </source>
</evidence>
<feature type="compositionally biased region" description="Basic and acidic residues" evidence="8">
    <location>
        <begin position="43"/>
        <end position="61"/>
    </location>
</feature>
<evidence type="ECO:0000256" key="8">
    <source>
        <dbReference type="SAM" id="MobiDB-lite"/>
    </source>
</evidence>
<dbReference type="Pfam" id="PF05128">
    <property type="entry name" value="DUF697"/>
    <property type="match status" value="1"/>
</dbReference>
<evidence type="ECO:0000256" key="2">
    <source>
        <dbReference type="ARBA" id="ARBA00008255"/>
    </source>
</evidence>
<dbReference type="eggNOG" id="COG3768">
    <property type="taxonomic scope" value="Bacteria"/>
</dbReference>
<protein>
    <recommendedName>
        <fullName evidence="11">TIGR01620 family protein</fullName>
    </recommendedName>
</protein>
<feature type="transmembrane region" description="Helical" evidence="9">
    <location>
        <begin position="100"/>
        <end position="118"/>
    </location>
</feature>
<dbReference type="AlphaFoldDB" id="Q07IJ6"/>
<evidence type="ECO:0000313" key="10">
    <source>
        <dbReference type="EMBL" id="ABJ08238.1"/>
    </source>
</evidence>
<dbReference type="GO" id="GO:0005524">
    <property type="term" value="F:ATP binding"/>
    <property type="evidence" value="ECO:0007669"/>
    <property type="project" value="InterPro"/>
</dbReference>
<dbReference type="SUPFAM" id="SSF90123">
    <property type="entry name" value="ABC transporter transmembrane region"/>
    <property type="match status" value="1"/>
</dbReference>
<keyword evidence="4" id="KW-0997">Cell inner membrane</keyword>
<feature type="region of interest" description="Disordered" evidence="8">
    <location>
        <begin position="1"/>
        <end position="66"/>
    </location>
</feature>
<dbReference type="InterPro" id="IPR036640">
    <property type="entry name" value="ABC1_TM_sf"/>
</dbReference>
<feature type="transmembrane region" description="Helical" evidence="9">
    <location>
        <begin position="130"/>
        <end position="151"/>
    </location>
</feature>
<sequence length="377" mass="40501">MNQGFQGRRPGTFKIGAEGVSVSDGVVEEPKAAPRVEQPAPKTEQRTEPRAEPPRVEEANRPAKSRVQITPEKETVAPVVTPTDLVPAALPPRRGFRWGALFWSALTGLLSLAAWLWVTKLIGDLFAQNAALGTVAMVLAAAAGLALAVIAGREIVSLIRMAAIEKLHRRAVVVLETDNRAEARAIVRELIGMESQNPQLIRARTTLTSHLDDIIDGADLLRLAERELLGPLDQQARILVSTAAQRVSLVTAISPKALIDVLFVLIATLRMLRQLSRLYGGRPGAIGLMRLLRQTISHLAITGGVAIGDSVVQQMVGAGLAAKLSSKLGEGVINGMLTGRLGLAAIDLTRPLPFIALPRPVLGDLVKDLMRKRDKED</sequence>
<evidence type="ECO:0000256" key="7">
    <source>
        <dbReference type="ARBA" id="ARBA00023136"/>
    </source>
</evidence>
<keyword evidence="5 9" id="KW-0812">Transmembrane</keyword>
<dbReference type="NCBIfam" id="TIGR01620">
    <property type="entry name" value="hyp_HI0043"/>
    <property type="match status" value="1"/>
</dbReference>
<name>Q07IJ6_RHOP5</name>
<keyword evidence="7 9" id="KW-0472">Membrane</keyword>
<dbReference type="InterPro" id="IPR021147">
    <property type="entry name" value="DUF697"/>
</dbReference>
<dbReference type="HOGENOM" id="CLU_057693_1_0_5"/>